<dbReference type="InterPro" id="IPR029058">
    <property type="entry name" value="AB_hydrolase_fold"/>
</dbReference>
<dbReference type="Gene3D" id="3.40.50.1820">
    <property type="entry name" value="alpha/beta hydrolase"/>
    <property type="match status" value="1"/>
</dbReference>
<dbReference type="Pfam" id="PF01764">
    <property type="entry name" value="Lipase_3"/>
    <property type="match status" value="1"/>
</dbReference>
<keyword evidence="1" id="KW-0378">Hydrolase</keyword>
<dbReference type="AlphaFoldDB" id="A0AAV6Y933"/>
<proteinExistence type="predicted"/>
<dbReference type="EMBL" id="WHWC01000001">
    <property type="protein sequence ID" value="KAG8390898.1"/>
    <property type="molecule type" value="Genomic_DNA"/>
</dbReference>
<dbReference type="InterPro" id="IPR044819">
    <property type="entry name" value="OBL-like"/>
</dbReference>
<dbReference type="PANTHER" id="PTHR46086:SF4">
    <property type="entry name" value="ALPHA_BETA-HYDROLASES SUPERFAMILY PROTEIN"/>
    <property type="match status" value="1"/>
</dbReference>
<keyword evidence="4" id="KW-1185">Reference proteome</keyword>
<evidence type="ECO:0000313" key="3">
    <source>
        <dbReference type="EMBL" id="KAG8390898.1"/>
    </source>
</evidence>
<evidence type="ECO:0000313" key="4">
    <source>
        <dbReference type="Proteomes" id="UP000826271"/>
    </source>
</evidence>
<gene>
    <name evidence="3" type="ORF">BUALT_Bualt01G0131400</name>
</gene>
<dbReference type="InterPro" id="IPR002921">
    <property type="entry name" value="Fungal_lipase-type"/>
</dbReference>
<reference evidence="3" key="1">
    <citation type="submission" date="2019-10" db="EMBL/GenBank/DDBJ databases">
        <authorList>
            <person name="Zhang R."/>
            <person name="Pan Y."/>
            <person name="Wang J."/>
            <person name="Ma R."/>
            <person name="Yu S."/>
        </authorList>
    </citation>
    <scope>NUCLEOTIDE SEQUENCE</scope>
    <source>
        <strain evidence="3">LA-IB0</strain>
        <tissue evidence="3">Leaf</tissue>
    </source>
</reference>
<dbReference type="SUPFAM" id="SSF53474">
    <property type="entry name" value="alpha/beta-Hydrolases"/>
    <property type="match status" value="1"/>
</dbReference>
<protein>
    <recommendedName>
        <fullName evidence="2">Fungal lipase-type domain-containing protein</fullName>
    </recommendedName>
</protein>
<feature type="domain" description="Fungal lipase-type" evidence="2">
    <location>
        <begin position="207"/>
        <end position="367"/>
    </location>
</feature>
<dbReference type="PANTHER" id="PTHR46086">
    <property type="entry name" value="ALPHA/BETA-HYDROLASES SUPERFAMILY PROTEIN"/>
    <property type="match status" value="1"/>
</dbReference>
<evidence type="ECO:0000259" key="2">
    <source>
        <dbReference type="Pfam" id="PF01764"/>
    </source>
</evidence>
<organism evidence="3 4">
    <name type="scientific">Buddleja alternifolia</name>
    <dbReference type="NCBI Taxonomy" id="168488"/>
    <lineage>
        <taxon>Eukaryota</taxon>
        <taxon>Viridiplantae</taxon>
        <taxon>Streptophyta</taxon>
        <taxon>Embryophyta</taxon>
        <taxon>Tracheophyta</taxon>
        <taxon>Spermatophyta</taxon>
        <taxon>Magnoliopsida</taxon>
        <taxon>eudicotyledons</taxon>
        <taxon>Gunneridae</taxon>
        <taxon>Pentapetalae</taxon>
        <taxon>asterids</taxon>
        <taxon>lamiids</taxon>
        <taxon>Lamiales</taxon>
        <taxon>Scrophulariaceae</taxon>
        <taxon>Buddlejeae</taxon>
        <taxon>Buddleja</taxon>
    </lineage>
</organism>
<dbReference type="GO" id="GO:0004806">
    <property type="term" value="F:triacylglycerol lipase activity"/>
    <property type="evidence" value="ECO:0007669"/>
    <property type="project" value="InterPro"/>
</dbReference>
<comment type="caution">
    <text evidence="3">The sequence shown here is derived from an EMBL/GenBank/DDBJ whole genome shotgun (WGS) entry which is preliminary data.</text>
</comment>
<dbReference type="GO" id="GO:0006629">
    <property type="term" value="P:lipid metabolic process"/>
    <property type="evidence" value="ECO:0007669"/>
    <property type="project" value="InterPro"/>
</dbReference>
<dbReference type="Proteomes" id="UP000826271">
    <property type="component" value="Unassembled WGS sequence"/>
</dbReference>
<name>A0AAV6Y933_9LAMI</name>
<evidence type="ECO:0000256" key="1">
    <source>
        <dbReference type="ARBA" id="ARBA00022801"/>
    </source>
</evidence>
<sequence>MGGHKEEEFCENYLVLKPEEASCFDLVRILCSINELERRDFYNSGSVAAADDQSFGHRWIVFISVLLQKIFLYLKTPMAVVGSAMEVLLNFPPANGGYRRLLFNLLTGRVVAPDSSSATFTSMVGNLDKRWELNTSIRNQTSKYIESTAMMASKLSYENKSFIQSVVTDHWQMEFLEFYHFWNDYEEMYTTYATMFRDKTTNPNLIVVAFRGTAPFDSDAWRTDIDISWYEFQDIGKIHGGFMKALGLQKSTGWPKQISETNSDRKSFAYYTLREKLKTLIQENEHAKFILTGHSLGGALAILFAGILAIHEEEALLKRLEGVYTFGQPRVGNEQFGEYMKEKMRLYDVKYFRYVYCNDMVPRLPYDDKNFLFKHFGPCLYFNSCYKGQVLEEEPNKNYFSLLHVVPKMLNAVYELIRGFILPWRKGLEYKEGWFMRLFRVTALVIPGLTDHFPVDYVNVTRLGELPPSIYSDGPHQNLKQD</sequence>
<accession>A0AAV6Y933</accession>
<dbReference type="CDD" id="cd00519">
    <property type="entry name" value="Lipase_3"/>
    <property type="match status" value="1"/>
</dbReference>